<dbReference type="Gene3D" id="2.30.30.830">
    <property type="match status" value="1"/>
</dbReference>
<protein>
    <submittedName>
        <fullName evidence="11">General secretion pathway protein GspC</fullName>
    </submittedName>
</protein>
<evidence type="ECO:0000256" key="7">
    <source>
        <dbReference type="ARBA" id="ARBA00022989"/>
    </source>
</evidence>
<organism evidence="11 12">
    <name type="scientific">Burkholderia cepacia</name>
    <name type="common">Pseudomonas cepacia</name>
    <dbReference type="NCBI Taxonomy" id="292"/>
    <lineage>
        <taxon>Bacteria</taxon>
        <taxon>Pseudomonadati</taxon>
        <taxon>Pseudomonadota</taxon>
        <taxon>Betaproteobacteria</taxon>
        <taxon>Burkholderiales</taxon>
        <taxon>Burkholderiaceae</taxon>
        <taxon>Burkholderia</taxon>
        <taxon>Burkholderia cepacia complex</taxon>
    </lineage>
</organism>
<keyword evidence="3" id="KW-1003">Cell membrane</keyword>
<evidence type="ECO:0000256" key="1">
    <source>
        <dbReference type="ARBA" id="ARBA00004533"/>
    </source>
</evidence>
<dbReference type="InterPro" id="IPR024961">
    <property type="entry name" value="T2SS_GspC_N"/>
</dbReference>
<accession>A0A0J5WY44</accession>
<dbReference type="Pfam" id="PF11356">
    <property type="entry name" value="T2SSC"/>
    <property type="match status" value="1"/>
</dbReference>
<comment type="caution">
    <text evidence="11">The sequence shown here is derived from an EMBL/GenBank/DDBJ whole genome shotgun (WGS) entry which is preliminary data.</text>
</comment>
<evidence type="ECO:0000256" key="4">
    <source>
        <dbReference type="ARBA" id="ARBA00022519"/>
    </source>
</evidence>
<feature type="transmembrane region" description="Helical" evidence="9">
    <location>
        <begin position="16"/>
        <end position="37"/>
    </location>
</feature>
<evidence type="ECO:0000256" key="3">
    <source>
        <dbReference type="ARBA" id="ARBA00022475"/>
    </source>
</evidence>
<evidence type="ECO:0000313" key="11">
    <source>
        <dbReference type="EMBL" id="KML55707.1"/>
    </source>
</evidence>
<keyword evidence="2" id="KW-0813">Transport</keyword>
<name>A0A0J5WY44_BURCE</name>
<evidence type="ECO:0000256" key="9">
    <source>
        <dbReference type="SAM" id="Phobius"/>
    </source>
</evidence>
<dbReference type="Proteomes" id="UP000036338">
    <property type="component" value="Unassembled WGS sequence"/>
</dbReference>
<comment type="subcellular location">
    <subcellularLocation>
        <location evidence="1">Cell inner membrane</location>
    </subcellularLocation>
</comment>
<dbReference type="EMBL" id="LDWR01000029">
    <property type="protein sequence ID" value="KML55707.1"/>
    <property type="molecule type" value="Genomic_DNA"/>
</dbReference>
<feature type="domain" description="Type II secretion system protein GspC N-terminal" evidence="10">
    <location>
        <begin position="76"/>
        <end position="135"/>
    </location>
</feature>
<evidence type="ECO:0000259" key="10">
    <source>
        <dbReference type="Pfam" id="PF11356"/>
    </source>
</evidence>
<dbReference type="AlphaFoldDB" id="A0A0J5WY44"/>
<evidence type="ECO:0000256" key="8">
    <source>
        <dbReference type="ARBA" id="ARBA00023136"/>
    </source>
</evidence>
<reference evidence="11 12" key="1">
    <citation type="submission" date="2015-05" db="EMBL/GenBank/DDBJ databases">
        <title>Draft genome of Burkholderia cepacia LK29.</title>
        <authorList>
            <person name="Chan X.Y."/>
        </authorList>
    </citation>
    <scope>NUCLEOTIDE SEQUENCE [LARGE SCALE GENOMIC DNA]</scope>
    <source>
        <strain evidence="11 12">LK29</strain>
    </source>
</reference>
<dbReference type="RefSeq" id="WP_048247318.1">
    <property type="nucleotide sequence ID" value="NZ_LDWR01000029.1"/>
</dbReference>
<gene>
    <name evidence="11" type="ORF">VL15_17915</name>
</gene>
<keyword evidence="4" id="KW-0997">Cell inner membrane</keyword>
<keyword evidence="8 9" id="KW-0472">Membrane</keyword>
<dbReference type="PATRIC" id="fig|292.27.peg.3585"/>
<evidence type="ECO:0000256" key="2">
    <source>
        <dbReference type="ARBA" id="ARBA00022448"/>
    </source>
</evidence>
<keyword evidence="7 9" id="KW-1133">Transmembrane helix</keyword>
<dbReference type="GO" id="GO:0005886">
    <property type="term" value="C:plasma membrane"/>
    <property type="evidence" value="ECO:0007669"/>
    <property type="project" value="UniProtKB-SubCell"/>
</dbReference>
<evidence type="ECO:0000256" key="6">
    <source>
        <dbReference type="ARBA" id="ARBA00022927"/>
    </source>
</evidence>
<keyword evidence="6" id="KW-0653">Protein transport</keyword>
<evidence type="ECO:0000313" key="12">
    <source>
        <dbReference type="Proteomes" id="UP000036338"/>
    </source>
</evidence>
<keyword evidence="5 9" id="KW-0812">Transmembrane</keyword>
<evidence type="ECO:0000256" key="5">
    <source>
        <dbReference type="ARBA" id="ARBA00022692"/>
    </source>
</evidence>
<proteinExistence type="predicted"/>
<dbReference type="GO" id="GO:0015031">
    <property type="term" value="P:protein transport"/>
    <property type="evidence" value="ECO:0007669"/>
    <property type="project" value="UniProtKB-KW"/>
</dbReference>
<sequence>MKPLALLRTVPSRVDLLPLVATLVAGTALVAISIWAARLLNAPDAPAPARTAPPAPFDVTASAQLFGAKPDDGRDAIQLLGVLAFDARRAAAIVSVGGEAARVVRIGSAIGEAAKLAEVRARSIVVDRNGLQREIALPAVQKANAFVR</sequence>